<feature type="compositionally biased region" description="Low complexity" evidence="1">
    <location>
        <begin position="112"/>
        <end position="131"/>
    </location>
</feature>
<feature type="region of interest" description="Disordered" evidence="1">
    <location>
        <begin position="98"/>
        <end position="234"/>
    </location>
</feature>
<gene>
    <name evidence="2" type="ORF">AJ80_08049</name>
</gene>
<protein>
    <submittedName>
        <fullName evidence="2">Uncharacterized protein</fullName>
    </submittedName>
</protein>
<dbReference type="Proteomes" id="UP000224634">
    <property type="component" value="Unassembled WGS sequence"/>
</dbReference>
<evidence type="ECO:0000256" key="1">
    <source>
        <dbReference type="SAM" id="MobiDB-lite"/>
    </source>
</evidence>
<organism evidence="2 3">
    <name type="scientific">Polytolypa hystricis (strain UAMH7299)</name>
    <dbReference type="NCBI Taxonomy" id="1447883"/>
    <lineage>
        <taxon>Eukaryota</taxon>
        <taxon>Fungi</taxon>
        <taxon>Dikarya</taxon>
        <taxon>Ascomycota</taxon>
        <taxon>Pezizomycotina</taxon>
        <taxon>Eurotiomycetes</taxon>
        <taxon>Eurotiomycetidae</taxon>
        <taxon>Onygenales</taxon>
        <taxon>Onygenales incertae sedis</taxon>
        <taxon>Polytolypa</taxon>
    </lineage>
</organism>
<reference evidence="2 3" key="1">
    <citation type="submission" date="2017-10" db="EMBL/GenBank/DDBJ databases">
        <title>Comparative genomics in systemic dimorphic fungi from Ajellomycetaceae.</title>
        <authorList>
            <person name="Munoz J.F."/>
            <person name="Mcewen J.G."/>
            <person name="Clay O.K."/>
            <person name="Cuomo C.A."/>
        </authorList>
    </citation>
    <scope>NUCLEOTIDE SEQUENCE [LARGE SCALE GENOMIC DNA]</scope>
    <source>
        <strain evidence="2 3">UAMH7299</strain>
    </source>
</reference>
<accession>A0A2B7XEF3</accession>
<evidence type="ECO:0000313" key="2">
    <source>
        <dbReference type="EMBL" id="PGH07112.1"/>
    </source>
</evidence>
<feature type="compositionally biased region" description="Polar residues" evidence="1">
    <location>
        <begin position="164"/>
        <end position="184"/>
    </location>
</feature>
<feature type="compositionally biased region" description="Polar residues" evidence="1">
    <location>
        <begin position="98"/>
        <end position="111"/>
    </location>
</feature>
<keyword evidence="3" id="KW-1185">Reference proteome</keyword>
<comment type="caution">
    <text evidence="2">The sequence shown here is derived from an EMBL/GenBank/DDBJ whole genome shotgun (WGS) entry which is preliminary data.</text>
</comment>
<dbReference type="AlphaFoldDB" id="A0A2B7XEF3"/>
<dbReference type="OrthoDB" id="5407894at2759"/>
<proteinExistence type="predicted"/>
<dbReference type="STRING" id="1447883.A0A2B7XEF3"/>
<evidence type="ECO:0000313" key="3">
    <source>
        <dbReference type="Proteomes" id="UP000224634"/>
    </source>
</evidence>
<sequence>MRPDEQVDASDSGRTHPPSNDPCRPNNIPRDMSDLSKSTYQSYSFPDSATTLHKSYTFQSLSSRSPPSKSSRRSTSYENLRLEPPLWMPHIGTFNITLRSPNSMPNRPTHQPSSLLSDSSPSSHSASKSAPTFPQSTSGVPTSIGFSSPLPLTPPDDIEDIQWNPKSNIPFNGSTDRNTNSQPQADELTSHQPSSENGGRGTNQQVSQQSVIANGGATSMDPGGNCDFDPSDDTSGWLRDGFDLVAAALPQSKSRGDAVQIVSHTLPCPAPDPSSTTSPGAAFTAIVEAIQRHLQPGQSPYIRIDHAVPPTFNMSKLPTSPPSTPSLQFPGNDYFNLTVFPHASIVHPYVYPNFIGRMPAGPPSTPAPIVPPCSAQVSVVERYLPPSSPEEYKALFQLDGCSVVVDRLLELSPNGGSLILLYPTKKGAETFKNEYLGPILDPHVRSLLVVKGLSSDIGTVLASLASVKHMDDFETMKRKVVSLCQKLSQRNGGVTNTFGSQFTMVHSRKGEVTVDRKTWAEWYIQQESTRVREVLDYSWRNGYRLPENGPPCGAQLPSEREITSATILREVLDGVSNRAYAEGTEPQSGLELGMFVIRRTP</sequence>
<feature type="compositionally biased region" description="Polar residues" evidence="1">
    <location>
        <begin position="132"/>
        <end position="146"/>
    </location>
</feature>
<dbReference type="EMBL" id="PDNA01000172">
    <property type="protein sequence ID" value="PGH07112.1"/>
    <property type="molecule type" value="Genomic_DNA"/>
</dbReference>
<name>A0A2B7XEF3_POLH7</name>
<feature type="compositionally biased region" description="Polar residues" evidence="1">
    <location>
        <begin position="190"/>
        <end position="212"/>
    </location>
</feature>
<feature type="region of interest" description="Disordered" evidence="1">
    <location>
        <begin position="1"/>
        <end position="41"/>
    </location>
</feature>